<dbReference type="GO" id="GO:0051607">
    <property type="term" value="P:defense response to virus"/>
    <property type="evidence" value="ECO:0007669"/>
    <property type="project" value="TreeGrafter"/>
</dbReference>
<dbReference type="RefSeq" id="XP_026109866.1">
    <property type="nucleotide sequence ID" value="XM_026254081.1"/>
</dbReference>
<dbReference type="GO" id="GO:0006203">
    <property type="term" value="P:dGTP catabolic process"/>
    <property type="evidence" value="ECO:0007669"/>
    <property type="project" value="TreeGrafter"/>
</dbReference>
<dbReference type="Gene3D" id="1.10.3210.10">
    <property type="entry name" value="Hypothetical protein af1432"/>
    <property type="match status" value="1"/>
</dbReference>
<sequence>MWIFLDIVKSKGLNTELTKQDLTFIQKLIQGDYDKVPKNKSFLCDVVANNLNGIDVRRWDYFARDCYYLGIPNSFDHQRLLKSARVCKVEGSNHICFRDKGADNIYDMFHTRYTLYQQAYQHKIVNIIEDKIIKALLEAKDPLEISPISETLSPDDIKQKIENITSSSRKRKMTTHEDEKTAKFIKLTDHIFEKILYSSAHSRKELEDVVMRRLPKCVGETRLQETEEKDEESFKAKWETAVAEWNTRHPDLVLYKEDFSTEVIKLDYNKKAENPINSVYFYRKKQQNKGSKIQKYEISSLLPKKFSEHVGRVYYTKNSDEEEKDAKDCFIWWCLDKCVIELYDQNEFKGTKCVVTGNCSSLDCCSISEVRSCKVIQGVWKLWKGRGYDDYLMKEGEYPNLKALSNSIPTASAPAPAPAPVPDPAWCLECLPFKIHLYEQENFKGQIFEITDDHGCGIKEVRSCKVLSGLWDLYEGPDCAEPHYQLKVGEYPNPGSWGNVNTAPALSVKRMTSYKIQLFEKEDFEEPMHETTVDRHSLDGCGINEVRSCKVLSGLWGLYEGPAYAEPRYQLKEGEEYPNPGSWCASDPNVPARSVKRVTE</sequence>
<dbReference type="InterPro" id="IPR011024">
    <property type="entry name" value="G_crystallin-like"/>
</dbReference>
<dbReference type="GO" id="GO:0008832">
    <property type="term" value="F:dGTPase activity"/>
    <property type="evidence" value="ECO:0007669"/>
    <property type="project" value="TreeGrafter"/>
</dbReference>
<proteinExistence type="inferred from homology"/>
<dbReference type="OrthoDB" id="8947544at2759"/>
<name>A0A6P6NNS2_CARAU</name>
<dbReference type="AlphaFoldDB" id="A0A6P6NNS2"/>
<dbReference type="GeneID" id="113082419"/>
<accession>A0A6P6NNS2</accession>
<evidence type="ECO:0000256" key="1">
    <source>
        <dbReference type="ARBA" id="ARBA00009646"/>
    </source>
</evidence>
<evidence type="ECO:0000313" key="6">
    <source>
        <dbReference type="RefSeq" id="XP_026109866.1"/>
    </source>
</evidence>
<feature type="domain" description="Beta/gamma crystallin 'Greek key'" evidence="4">
    <location>
        <begin position="433"/>
        <end position="468"/>
    </location>
</feature>
<protein>
    <submittedName>
        <fullName evidence="6">Deoxynucleoside triphosphate triphosphohydrolase SAMHD1-like isoform X2</fullName>
    </submittedName>
</protein>
<dbReference type="Gene3D" id="2.60.20.10">
    <property type="entry name" value="Crystallins"/>
    <property type="match status" value="3"/>
</dbReference>
<dbReference type="Proteomes" id="UP000515129">
    <property type="component" value="Unplaced"/>
</dbReference>
<dbReference type="InterPro" id="IPR050135">
    <property type="entry name" value="dGTPase-like"/>
</dbReference>
<keyword evidence="5" id="KW-1185">Reference proteome</keyword>
<reference evidence="6" key="1">
    <citation type="submission" date="2025-08" db="UniProtKB">
        <authorList>
            <consortium name="RefSeq"/>
        </authorList>
    </citation>
    <scope>IDENTIFICATION</scope>
    <source>
        <strain evidence="6">Wakin</strain>
        <tissue evidence="6">Muscle</tissue>
    </source>
</reference>
<feature type="region of interest" description="Disordered" evidence="3">
    <location>
        <begin position="576"/>
        <end position="600"/>
    </location>
</feature>
<dbReference type="SUPFAM" id="SSF109604">
    <property type="entry name" value="HD-domain/PDEase-like"/>
    <property type="match status" value="1"/>
</dbReference>
<dbReference type="InterPro" id="IPR001064">
    <property type="entry name" value="Beta/gamma_crystallin"/>
</dbReference>
<evidence type="ECO:0000259" key="4">
    <source>
        <dbReference type="PROSITE" id="PS50915"/>
    </source>
</evidence>
<dbReference type="GO" id="GO:0045088">
    <property type="term" value="P:regulation of innate immune response"/>
    <property type="evidence" value="ECO:0007669"/>
    <property type="project" value="TreeGrafter"/>
</dbReference>
<dbReference type="SMART" id="SM00247">
    <property type="entry name" value="XTALbg"/>
    <property type="match status" value="3"/>
</dbReference>
<evidence type="ECO:0000256" key="3">
    <source>
        <dbReference type="SAM" id="MobiDB-lite"/>
    </source>
</evidence>
<evidence type="ECO:0000256" key="2">
    <source>
        <dbReference type="ARBA" id="ARBA00022737"/>
    </source>
</evidence>
<dbReference type="SUPFAM" id="SSF49695">
    <property type="entry name" value="gamma-Crystallin-like"/>
    <property type="match status" value="2"/>
</dbReference>
<dbReference type="PROSITE" id="PS50915">
    <property type="entry name" value="CRYSTALLIN_BETA_GAMMA"/>
    <property type="match status" value="1"/>
</dbReference>
<dbReference type="PANTHER" id="PTHR11373:SF4">
    <property type="entry name" value="DEOXYNUCLEOSIDE TRIPHOSPHATE TRIPHOSPHOHYDROLASE SAMHD1"/>
    <property type="match status" value="1"/>
</dbReference>
<dbReference type="Pfam" id="PF00030">
    <property type="entry name" value="Crystall"/>
    <property type="match status" value="3"/>
</dbReference>
<gene>
    <name evidence="6" type="primary">LOC113082419</name>
</gene>
<dbReference type="PANTHER" id="PTHR11373">
    <property type="entry name" value="DEOXYNUCLEOSIDE TRIPHOSPHATE TRIPHOSPHOHYDROLASE"/>
    <property type="match status" value="1"/>
</dbReference>
<evidence type="ECO:0000313" key="5">
    <source>
        <dbReference type="Proteomes" id="UP000515129"/>
    </source>
</evidence>
<keyword evidence="2" id="KW-0677">Repeat</keyword>
<dbReference type="Gene3D" id="3.30.70.2760">
    <property type="match status" value="1"/>
</dbReference>
<comment type="similarity">
    <text evidence="1">Belongs to the beta/gamma-crystallin family.</text>
</comment>
<dbReference type="GO" id="GO:0005634">
    <property type="term" value="C:nucleus"/>
    <property type="evidence" value="ECO:0007669"/>
    <property type="project" value="TreeGrafter"/>
</dbReference>
<organism evidence="5 6">
    <name type="scientific">Carassius auratus</name>
    <name type="common">Goldfish</name>
    <dbReference type="NCBI Taxonomy" id="7957"/>
    <lineage>
        <taxon>Eukaryota</taxon>
        <taxon>Metazoa</taxon>
        <taxon>Chordata</taxon>
        <taxon>Craniata</taxon>
        <taxon>Vertebrata</taxon>
        <taxon>Euteleostomi</taxon>
        <taxon>Actinopterygii</taxon>
        <taxon>Neopterygii</taxon>
        <taxon>Teleostei</taxon>
        <taxon>Ostariophysi</taxon>
        <taxon>Cypriniformes</taxon>
        <taxon>Cyprinidae</taxon>
        <taxon>Cyprininae</taxon>
        <taxon>Carassius</taxon>
    </lineage>
</organism>